<evidence type="ECO:0000256" key="4">
    <source>
        <dbReference type="ARBA" id="ARBA00023242"/>
    </source>
</evidence>
<name>A0A833VUA8_9POAL</name>
<evidence type="ECO:0000313" key="7">
    <source>
        <dbReference type="EMBL" id="KAF3335488.1"/>
    </source>
</evidence>
<accession>A0A833VUA8</accession>
<gene>
    <name evidence="7" type="ORF">FCM35_KLT19995</name>
</gene>
<dbReference type="EMBL" id="SWLB01000008">
    <property type="protein sequence ID" value="KAF3335488.1"/>
    <property type="molecule type" value="Genomic_DNA"/>
</dbReference>
<feature type="domain" description="RST" evidence="6">
    <location>
        <begin position="400"/>
        <end position="471"/>
    </location>
</feature>
<dbReference type="Proteomes" id="UP000623129">
    <property type="component" value="Unassembled WGS sequence"/>
</dbReference>
<feature type="domain" description="PARP catalytic" evidence="5">
    <location>
        <begin position="152"/>
        <end position="374"/>
    </location>
</feature>
<dbReference type="Gene3D" id="3.90.228.10">
    <property type="match status" value="1"/>
</dbReference>
<dbReference type="PANTHER" id="PTHR32263:SF5">
    <property type="entry name" value="INACTIVE POLY [ADP-RIBOSE] POLYMERASE SRO1-RELATED"/>
    <property type="match status" value="1"/>
</dbReference>
<dbReference type="AlphaFoldDB" id="A0A833VUA8"/>
<dbReference type="GO" id="GO:0003950">
    <property type="term" value="F:NAD+ poly-ADP-ribosyltransferase activity"/>
    <property type="evidence" value="ECO:0007669"/>
    <property type="project" value="InterPro"/>
</dbReference>
<keyword evidence="3" id="KW-0346">Stress response</keyword>
<reference evidence="7" key="1">
    <citation type="submission" date="2020-01" db="EMBL/GenBank/DDBJ databases">
        <title>Genome sequence of Kobresia littledalei, the first chromosome-level genome in the family Cyperaceae.</title>
        <authorList>
            <person name="Qu G."/>
        </authorList>
    </citation>
    <scope>NUCLEOTIDE SEQUENCE</scope>
    <source>
        <strain evidence="7">C.B.Clarke</strain>
        <tissue evidence="7">Leaf</tissue>
    </source>
</reference>
<evidence type="ECO:0000259" key="6">
    <source>
        <dbReference type="PROSITE" id="PS51879"/>
    </source>
</evidence>
<dbReference type="Pfam" id="PF12174">
    <property type="entry name" value="RST"/>
    <property type="match status" value="1"/>
</dbReference>
<protein>
    <submittedName>
        <fullName evidence="7">Putative inactive poly</fullName>
    </submittedName>
</protein>
<keyword evidence="4" id="KW-0539">Nucleus</keyword>
<dbReference type="InterPro" id="IPR022003">
    <property type="entry name" value="RST"/>
</dbReference>
<dbReference type="InterPro" id="IPR012317">
    <property type="entry name" value="Poly(ADP-ribose)pol_cat_dom"/>
</dbReference>
<dbReference type="Pfam" id="PF23467">
    <property type="entry name" value="WWE_5"/>
    <property type="match status" value="1"/>
</dbReference>
<dbReference type="PANTHER" id="PTHR32263">
    <property type="entry name" value="INACTIVE POLY [ADP-RIBOSE] POLYMERASE SRO4-RELATED"/>
    <property type="match status" value="1"/>
</dbReference>
<dbReference type="InterPro" id="IPR057823">
    <property type="entry name" value="WWE_RCD1"/>
</dbReference>
<dbReference type="InterPro" id="IPR044964">
    <property type="entry name" value="RCD1/SRO1-5"/>
</dbReference>
<sequence>MNSTFPRDRFNFKRKRECSANNNRQLVKRYENFLTSGSPQRVLFYEKKQWTDFPPQTVILACGDFMNKKSVTETAFRGQQLLLDFVHCVCVDQETGFKKPIAWIDENEKHYFPEITPDDVVGINYDLKGQPEIKSMSSAESSNSDPGCGKDEEVVSSGKKIKIEHIPAIQSDSSIDFGVIKSTLLRGLGPLFNERDIIEILQLPVSDKSGRFRAEVFEQEVDKVKNLRGNANVRYAWLASTQDAVLEIFSGGSLQIAQPEKCPSYGIGTHLVPENCSYTCASYADMEEDGLIRMILCRVIMGNMEPLVLNSKQFQPTNDTFDGGVDNLQSPNYYVIWDTDLEKRILPEYVVTIKVPEKAKGMKVSFLVCNLQFSQQERNFYPGIGFNRGETNGNDKRGSALPSSPWMPFSMLFASISTKASPHAMDCINAHYEDFKRKKISRVELVRWLRHIVGDGVLTATIKQLQHKLPPMGSNGAHRNQVDCSLNTGIADPTTVEAKTYLFKMLLDDDVLLISALVAEKIAISML</sequence>
<dbReference type="PROSITE" id="PS51059">
    <property type="entry name" value="PARP_CATALYTIC"/>
    <property type="match status" value="1"/>
</dbReference>
<evidence type="ECO:0000256" key="1">
    <source>
        <dbReference type="ARBA" id="ARBA00004123"/>
    </source>
</evidence>
<dbReference type="OrthoDB" id="6133115at2759"/>
<organism evidence="7 8">
    <name type="scientific">Carex littledalei</name>
    <dbReference type="NCBI Taxonomy" id="544730"/>
    <lineage>
        <taxon>Eukaryota</taxon>
        <taxon>Viridiplantae</taxon>
        <taxon>Streptophyta</taxon>
        <taxon>Embryophyta</taxon>
        <taxon>Tracheophyta</taxon>
        <taxon>Spermatophyta</taxon>
        <taxon>Magnoliopsida</taxon>
        <taxon>Liliopsida</taxon>
        <taxon>Poales</taxon>
        <taxon>Cyperaceae</taxon>
        <taxon>Cyperoideae</taxon>
        <taxon>Cariceae</taxon>
        <taxon>Carex</taxon>
        <taxon>Carex subgen. Euthyceras</taxon>
    </lineage>
</organism>
<keyword evidence="8" id="KW-1185">Reference proteome</keyword>
<comment type="subcellular location">
    <subcellularLocation>
        <location evidence="1">Nucleus</location>
    </subcellularLocation>
</comment>
<evidence type="ECO:0000256" key="3">
    <source>
        <dbReference type="ARBA" id="ARBA00023016"/>
    </source>
</evidence>
<keyword evidence="2" id="KW-0217">Developmental protein</keyword>
<comment type="caution">
    <text evidence="7">The sequence shown here is derived from an EMBL/GenBank/DDBJ whole genome shotgun (WGS) entry which is preliminary data.</text>
</comment>
<evidence type="ECO:0000313" key="8">
    <source>
        <dbReference type="Proteomes" id="UP000623129"/>
    </source>
</evidence>
<dbReference type="PROSITE" id="PS51879">
    <property type="entry name" value="RST"/>
    <property type="match status" value="1"/>
</dbReference>
<dbReference type="GO" id="GO:0005634">
    <property type="term" value="C:nucleus"/>
    <property type="evidence" value="ECO:0007669"/>
    <property type="project" value="UniProtKB-SubCell"/>
</dbReference>
<evidence type="ECO:0000256" key="2">
    <source>
        <dbReference type="ARBA" id="ARBA00022473"/>
    </source>
</evidence>
<evidence type="ECO:0000259" key="5">
    <source>
        <dbReference type="PROSITE" id="PS51059"/>
    </source>
</evidence>
<proteinExistence type="predicted"/>
<dbReference type="SUPFAM" id="SSF56399">
    <property type="entry name" value="ADP-ribosylation"/>
    <property type="match status" value="1"/>
</dbReference>